<evidence type="ECO:0000256" key="8">
    <source>
        <dbReference type="SAM" id="MobiDB-lite"/>
    </source>
</evidence>
<dbReference type="InterPro" id="IPR005158">
    <property type="entry name" value="BTAD"/>
</dbReference>
<keyword evidence="3" id="KW-0805">Transcription regulation</keyword>
<dbReference type="InterPro" id="IPR051677">
    <property type="entry name" value="AfsR-DnrI-RedD_regulator"/>
</dbReference>
<dbReference type="PANTHER" id="PTHR35807">
    <property type="entry name" value="TRANSCRIPTIONAL REGULATOR REDD-RELATED"/>
    <property type="match status" value="1"/>
</dbReference>
<reference evidence="10 11" key="1">
    <citation type="submission" date="2019-07" db="EMBL/GenBank/DDBJ databases">
        <title>New species of Amycolatopsis and Streptomyces.</title>
        <authorList>
            <person name="Duangmal K."/>
            <person name="Teo W.F.A."/>
            <person name="Lipun K."/>
        </authorList>
    </citation>
    <scope>NUCLEOTIDE SEQUENCE [LARGE SCALE GENOMIC DNA]</scope>
    <source>
        <strain evidence="10 11">TISTR 2346</strain>
    </source>
</reference>
<dbReference type="Gene3D" id="1.10.10.10">
    <property type="entry name" value="Winged helix-like DNA-binding domain superfamily/Winged helix DNA-binding domain"/>
    <property type="match status" value="1"/>
</dbReference>
<gene>
    <name evidence="10" type="ORF">FNH04_26940</name>
</gene>
<evidence type="ECO:0000259" key="9">
    <source>
        <dbReference type="PROSITE" id="PS51755"/>
    </source>
</evidence>
<dbReference type="AlphaFoldDB" id="A0A5N8WAG3"/>
<feature type="region of interest" description="Disordered" evidence="8">
    <location>
        <begin position="931"/>
        <end position="954"/>
    </location>
</feature>
<feature type="region of interest" description="Disordered" evidence="8">
    <location>
        <begin position="241"/>
        <end position="290"/>
    </location>
</feature>
<dbReference type="PROSITE" id="PS51755">
    <property type="entry name" value="OMPR_PHOB"/>
    <property type="match status" value="1"/>
</dbReference>
<dbReference type="SUPFAM" id="SSF48452">
    <property type="entry name" value="TPR-like"/>
    <property type="match status" value="3"/>
</dbReference>
<dbReference type="SMART" id="SM00862">
    <property type="entry name" value="Trans_reg_C"/>
    <property type="match status" value="1"/>
</dbReference>
<name>A0A5N8WAG3_9ACTN</name>
<keyword evidence="2" id="KW-0902">Two-component regulatory system</keyword>
<dbReference type="InterPro" id="IPR019734">
    <property type="entry name" value="TPR_rpt"/>
</dbReference>
<dbReference type="SMART" id="SM00028">
    <property type="entry name" value="TPR"/>
    <property type="match status" value="5"/>
</dbReference>
<dbReference type="Pfam" id="PF03704">
    <property type="entry name" value="BTAD"/>
    <property type="match status" value="1"/>
</dbReference>
<dbReference type="InterPro" id="IPR001867">
    <property type="entry name" value="OmpR/PhoB-type_DNA-bd"/>
</dbReference>
<dbReference type="RefSeq" id="WP_152788389.1">
    <property type="nucleotide sequence ID" value="NZ_JBHUMN010000027.1"/>
</dbReference>
<evidence type="ECO:0000256" key="1">
    <source>
        <dbReference type="ARBA" id="ARBA00005820"/>
    </source>
</evidence>
<dbReference type="GO" id="GO:0006355">
    <property type="term" value="P:regulation of DNA-templated transcription"/>
    <property type="evidence" value="ECO:0007669"/>
    <property type="project" value="InterPro"/>
</dbReference>
<dbReference type="GO" id="GO:0043531">
    <property type="term" value="F:ADP binding"/>
    <property type="evidence" value="ECO:0007669"/>
    <property type="project" value="InterPro"/>
</dbReference>
<feature type="DNA-binding region" description="OmpR/PhoB-type" evidence="7">
    <location>
        <begin position="1"/>
        <end position="94"/>
    </location>
</feature>
<dbReference type="SMART" id="SM01043">
    <property type="entry name" value="BTAD"/>
    <property type="match status" value="1"/>
</dbReference>
<evidence type="ECO:0000256" key="4">
    <source>
        <dbReference type="ARBA" id="ARBA00023125"/>
    </source>
</evidence>
<evidence type="ECO:0000256" key="5">
    <source>
        <dbReference type="ARBA" id="ARBA00023163"/>
    </source>
</evidence>
<evidence type="ECO:0000256" key="7">
    <source>
        <dbReference type="PROSITE-ProRule" id="PRU01091"/>
    </source>
</evidence>
<dbReference type="OrthoDB" id="581105at2"/>
<feature type="repeat" description="TPR" evidence="6">
    <location>
        <begin position="857"/>
        <end position="890"/>
    </location>
</feature>
<dbReference type="InterPro" id="IPR036388">
    <property type="entry name" value="WH-like_DNA-bd_sf"/>
</dbReference>
<dbReference type="GO" id="GO:0000160">
    <property type="term" value="P:phosphorelay signal transduction system"/>
    <property type="evidence" value="ECO:0007669"/>
    <property type="project" value="UniProtKB-KW"/>
</dbReference>
<dbReference type="EMBL" id="VJZE01000224">
    <property type="protein sequence ID" value="MPY43418.1"/>
    <property type="molecule type" value="Genomic_DNA"/>
</dbReference>
<feature type="domain" description="OmpR/PhoB-type" evidence="9">
    <location>
        <begin position="1"/>
        <end position="94"/>
    </location>
</feature>
<dbReference type="InterPro" id="IPR011990">
    <property type="entry name" value="TPR-like_helical_dom_sf"/>
</dbReference>
<evidence type="ECO:0000256" key="6">
    <source>
        <dbReference type="PROSITE-ProRule" id="PRU00339"/>
    </source>
</evidence>
<dbReference type="Pfam" id="PF13424">
    <property type="entry name" value="TPR_12"/>
    <property type="match status" value="2"/>
</dbReference>
<proteinExistence type="inferred from homology"/>
<dbReference type="CDD" id="cd15831">
    <property type="entry name" value="BTAD"/>
    <property type="match status" value="1"/>
</dbReference>
<evidence type="ECO:0000256" key="3">
    <source>
        <dbReference type="ARBA" id="ARBA00023015"/>
    </source>
</evidence>
<dbReference type="CDD" id="cd00383">
    <property type="entry name" value="trans_reg_C"/>
    <property type="match status" value="1"/>
</dbReference>
<dbReference type="Gene3D" id="1.25.40.10">
    <property type="entry name" value="Tetratricopeptide repeat domain"/>
    <property type="match status" value="2"/>
</dbReference>
<dbReference type="SUPFAM" id="SSF52540">
    <property type="entry name" value="P-loop containing nucleoside triphosphate hydrolases"/>
    <property type="match status" value="1"/>
</dbReference>
<organism evidence="10 11">
    <name type="scientific">Streptomyces phyllanthi</name>
    <dbReference type="NCBI Taxonomy" id="1803180"/>
    <lineage>
        <taxon>Bacteria</taxon>
        <taxon>Bacillati</taxon>
        <taxon>Actinomycetota</taxon>
        <taxon>Actinomycetes</taxon>
        <taxon>Kitasatosporales</taxon>
        <taxon>Streptomycetaceae</taxon>
        <taxon>Streptomyces</taxon>
    </lineage>
</organism>
<dbReference type="InterPro" id="IPR027417">
    <property type="entry name" value="P-loop_NTPase"/>
</dbReference>
<comment type="caution">
    <text evidence="10">The sequence shown here is derived from an EMBL/GenBank/DDBJ whole genome shotgun (WGS) entry which is preliminary data.</text>
</comment>
<feature type="compositionally biased region" description="Low complexity" evidence="8">
    <location>
        <begin position="242"/>
        <end position="261"/>
    </location>
</feature>
<accession>A0A5N8WAG3</accession>
<evidence type="ECO:0000313" key="10">
    <source>
        <dbReference type="EMBL" id="MPY43418.1"/>
    </source>
</evidence>
<dbReference type="Pfam" id="PF00486">
    <property type="entry name" value="Trans_reg_C"/>
    <property type="match status" value="1"/>
</dbReference>
<dbReference type="PRINTS" id="PR00364">
    <property type="entry name" value="DISEASERSIST"/>
</dbReference>
<evidence type="ECO:0000256" key="2">
    <source>
        <dbReference type="ARBA" id="ARBA00023012"/>
    </source>
</evidence>
<keyword evidence="6" id="KW-0802">TPR repeat</keyword>
<sequence>MAVEFGLLGPIEARVDGRPVDMGHIRQRSVLAALLTEPNRPVPVDELVDRVWGDRVPQRGRETLYGYVSRLRQALRPTGEVRIVRRPGGYVLEADPATVDIHRFRDLVARARAAGDDQAAALMRRALELWRGEPFATVDTPWFHGLRQALERERFSAELDATDIRLRSGSHGELLPELTTRSAEHPLDERLAGQHMLALYRSGRPADALTCYQGIRERLAEELGIDPGAPLRQLHQRILTGDPALDLPNPNPNPDASSKPEPASDPDPDPGSAPRGRSSVPISRQLPARPGLFTGREQQLAELDKALDAPGGTVVVSAIGGSGGIGKTRLALHWAYERLDRFPDGQLYVDLRGFDPSGDPVAPAVAVRGFLDALGVESGAVPLDVQARIGLYRSLVQGRRMLIVLDNAADAEQAAALLPGSAACAVLVTSRRRLAGLASAHGARLLTLDVLTDPEARELLVRHLGRDRTAAEPDAAAVLLEHCGGLPLAISVVGARDAAHPDFPLAVLAEELKDESARLDALDAGDLTADVRAAFTVSYRALTARAAEVFRHLGLAPGPEIGQAAVASLVARPVTAVRAALRELENAHLVQQPAPGRYRLHDLVRLYAAERAREEPAEGGDEALLRLVDFYLHTACAAAGLLDPHRDPIHLSAALPGVTPQEPADHGAALDWFTTEYPVLPSTVALAAAAGFDTRSWQLAWALETFFDYRGHWHDWAASQRVALDAAERIGDRSWQAAAHRSLGNVCTQMGLLDDGHHHFRKALDLYGELNDPVSQAHTHRGLGWVCDQQGRPRDALDHSQQALALYRRTGHQAGQAKALNNVGWLHIMLGEHRTALDHCAQAVDLNQRIGDRHGEAGAWDSLGYAHHHLAEYTEALDCYRRALVLVRGFGDRYGETEILNHLGDTHLAAGDPEEAGPAWRQALKTADEIGHPAAGELRSKLGGLPQAGHDEKL</sequence>
<protein>
    <submittedName>
        <fullName evidence="10">Tetratricopeptide repeat protein</fullName>
    </submittedName>
</protein>
<dbReference type="Gene3D" id="3.40.50.300">
    <property type="entry name" value="P-loop containing nucleotide triphosphate hydrolases"/>
    <property type="match status" value="1"/>
</dbReference>
<comment type="similarity">
    <text evidence="1">Belongs to the AfsR/DnrI/RedD regulatory family.</text>
</comment>
<dbReference type="InterPro" id="IPR016032">
    <property type="entry name" value="Sig_transdc_resp-reg_C-effctor"/>
</dbReference>
<dbReference type="GO" id="GO:0003677">
    <property type="term" value="F:DNA binding"/>
    <property type="evidence" value="ECO:0007669"/>
    <property type="project" value="UniProtKB-UniRule"/>
</dbReference>
<dbReference type="Proteomes" id="UP000326979">
    <property type="component" value="Unassembled WGS sequence"/>
</dbReference>
<keyword evidence="11" id="KW-1185">Reference proteome</keyword>
<keyword evidence="5" id="KW-0804">Transcription</keyword>
<dbReference type="SUPFAM" id="SSF46894">
    <property type="entry name" value="C-terminal effector domain of the bipartite response regulators"/>
    <property type="match status" value="1"/>
</dbReference>
<evidence type="ECO:0000313" key="11">
    <source>
        <dbReference type="Proteomes" id="UP000326979"/>
    </source>
</evidence>
<keyword evidence="4 7" id="KW-0238">DNA-binding</keyword>
<dbReference type="PROSITE" id="PS50005">
    <property type="entry name" value="TPR"/>
    <property type="match status" value="1"/>
</dbReference>
<dbReference type="PANTHER" id="PTHR35807:SF1">
    <property type="entry name" value="TRANSCRIPTIONAL REGULATOR REDD"/>
    <property type="match status" value="1"/>
</dbReference>